<dbReference type="InterPro" id="IPR006675">
    <property type="entry name" value="HDIG_dom"/>
</dbReference>
<protein>
    <submittedName>
        <fullName evidence="3">HD family phosphohydrolase</fullName>
    </submittedName>
</protein>
<keyword evidence="1" id="KW-0812">Transmembrane</keyword>
<accession>A0ABW5TUG6</accession>
<organism evidence="3 4">
    <name type="scientific">Pedobacter alpinus</name>
    <dbReference type="NCBI Taxonomy" id="1590643"/>
    <lineage>
        <taxon>Bacteria</taxon>
        <taxon>Pseudomonadati</taxon>
        <taxon>Bacteroidota</taxon>
        <taxon>Sphingobacteriia</taxon>
        <taxon>Sphingobacteriales</taxon>
        <taxon>Sphingobacteriaceae</taxon>
        <taxon>Pedobacter</taxon>
    </lineage>
</organism>
<proteinExistence type="predicted"/>
<sequence length="667" mass="76641">MALSIIIITAVLPKHAKFKYEFEKGNVWLHDDLISPFNFPIKKNIEEVKKDKESILKSVLPVYEIDEKVFQDQILQYQSDFEAKWRNAGLKDDAIKVKNFDLGYEILEGIYKEGVIGLNKKYQRDDNHYIISLLRNNVENQVSTATLLTQASAVTEAGNKLVKQKNIESDLLLGIIKDRISPNIIYNERFTEKIEKQAVENVSSTRGMVQKGEVIVTKESTVTEDIYQKLESLRLTYEDSITTPNDRKLTLAGQFLLVGLIITLLMVFLHLFRKDIFNDNRQISLILIIVTSMLVFLSWAIKLKLPSLYYIPFCIVPIIIRILFDTRLAMNIHLLVVLIASFFLPNSFEFAFLQITAGMVAIYSIKNLVRREQFLISALLILLNYFIAYLGISFIREGTLEAIEWSKFLPFIFSVLLSLLAYPLIYLFEKLFGITSDITLIELTNTNSTLLRELAFKAPGTFQHSLQVANLAESAIFKIGGNSLLVRAGALYHDIGKMDNPQFFIENQNKGLNPHDKLPYEESAQIIIRHVVNGIEMARRHNLPEVIIDFLRTHHGNTRVDYFYQSFLKNFPEKIVDENTFRYPGPIPFTKETAVLMLADSVEAASRSLKEPDAESINNLVERIIDYKLEQNQLNDSNITLKEIETIKLIFKTMLMGIYHVRVEYLK</sequence>
<dbReference type="PANTHER" id="PTHR36442:SF1">
    <property type="entry name" value="CYCLIC-DI-AMP PHOSPHODIESTERASE PGPH"/>
    <property type="match status" value="1"/>
</dbReference>
<dbReference type="SMART" id="SM00471">
    <property type="entry name" value="HDc"/>
    <property type="match status" value="1"/>
</dbReference>
<feature type="transmembrane region" description="Helical" evidence="1">
    <location>
        <begin position="283"/>
        <end position="301"/>
    </location>
</feature>
<dbReference type="PROSITE" id="PS51831">
    <property type="entry name" value="HD"/>
    <property type="match status" value="1"/>
</dbReference>
<evidence type="ECO:0000259" key="2">
    <source>
        <dbReference type="PROSITE" id="PS51831"/>
    </source>
</evidence>
<dbReference type="InterPro" id="IPR052722">
    <property type="entry name" value="PgpH_phosphodiesterase"/>
</dbReference>
<comment type="caution">
    <text evidence="3">The sequence shown here is derived from an EMBL/GenBank/DDBJ whole genome shotgun (WGS) entry which is preliminary data.</text>
</comment>
<feature type="transmembrane region" description="Helical" evidence="1">
    <location>
        <begin position="251"/>
        <end position="271"/>
    </location>
</feature>
<feature type="transmembrane region" description="Helical" evidence="1">
    <location>
        <begin position="307"/>
        <end position="324"/>
    </location>
</feature>
<dbReference type="PANTHER" id="PTHR36442">
    <property type="entry name" value="CYCLIC-DI-AMP PHOSPHODIESTERASE PGPH"/>
    <property type="match status" value="1"/>
</dbReference>
<reference evidence="4" key="1">
    <citation type="journal article" date="2019" name="Int. J. Syst. Evol. Microbiol.">
        <title>The Global Catalogue of Microorganisms (GCM) 10K type strain sequencing project: providing services to taxonomists for standard genome sequencing and annotation.</title>
        <authorList>
            <consortium name="The Broad Institute Genomics Platform"/>
            <consortium name="The Broad Institute Genome Sequencing Center for Infectious Disease"/>
            <person name="Wu L."/>
            <person name="Ma J."/>
        </authorList>
    </citation>
    <scope>NUCLEOTIDE SEQUENCE [LARGE SCALE GENOMIC DNA]</scope>
    <source>
        <strain evidence="4">KCTC 42456</strain>
    </source>
</reference>
<dbReference type="NCBIfam" id="TIGR00277">
    <property type="entry name" value="HDIG"/>
    <property type="match status" value="1"/>
</dbReference>
<feature type="domain" description="HD" evidence="2">
    <location>
        <begin position="461"/>
        <end position="605"/>
    </location>
</feature>
<dbReference type="RefSeq" id="WP_379045948.1">
    <property type="nucleotide sequence ID" value="NZ_JBHSKW010000057.1"/>
</dbReference>
<dbReference type="EMBL" id="JBHULV010000042">
    <property type="protein sequence ID" value="MFD2732390.1"/>
    <property type="molecule type" value="Genomic_DNA"/>
</dbReference>
<keyword evidence="1" id="KW-0472">Membrane</keyword>
<keyword evidence="1" id="KW-1133">Transmembrane helix</keyword>
<evidence type="ECO:0000313" key="4">
    <source>
        <dbReference type="Proteomes" id="UP001597546"/>
    </source>
</evidence>
<feature type="transmembrane region" description="Helical" evidence="1">
    <location>
        <begin position="408"/>
        <end position="428"/>
    </location>
</feature>
<dbReference type="Pfam" id="PF01966">
    <property type="entry name" value="HD"/>
    <property type="match status" value="1"/>
</dbReference>
<name>A0ABW5TUG6_9SPHI</name>
<dbReference type="Gene3D" id="1.10.3210.10">
    <property type="entry name" value="Hypothetical protein af1432"/>
    <property type="match status" value="1"/>
</dbReference>
<gene>
    <name evidence="3" type="ORF">ACFSSE_11825</name>
</gene>
<evidence type="ECO:0000256" key="1">
    <source>
        <dbReference type="SAM" id="Phobius"/>
    </source>
</evidence>
<dbReference type="Pfam" id="PF07698">
    <property type="entry name" value="7TM-7TMR_HD"/>
    <property type="match status" value="1"/>
</dbReference>
<dbReference type="CDD" id="cd00077">
    <property type="entry name" value="HDc"/>
    <property type="match status" value="1"/>
</dbReference>
<feature type="transmembrane region" description="Helical" evidence="1">
    <location>
        <begin position="374"/>
        <end position="396"/>
    </location>
</feature>
<feature type="transmembrane region" description="Helical" evidence="1">
    <location>
        <begin position="336"/>
        <end position="362"/>
    </location>
</feature>
<keyword evidence="4" id="KW-1185">Reference proteome</keyword>
<dbReference type="Proteomes" id="UP001597546">
    <property type="component" value="Unassembled WGS sequence"/>
</dbReference>
<dbReference type="InterPro" id="IPR011621">
    <property type="entry name" value="Metal-dep_PHydrolase_7TM_intra"/>
</dbReference>
<dbReference type="InterPro" id="IPR003607">
    <property type="entry name" value="HD/PDEase_dom"/>
</dbReference>
<dbReference type="InterPro" id="IPR006674">
    <property type="entry name" value="HD_domain"/>
</dbReference>
<dbReference type="InterPro" id="IPR011624">
    <property type="entry name" value="Metal-dep_PHydrolase_7TM_extra"/>
</dbReference>
<evidence type="ECO:0000313" key="3">
    <source>
        <dbReference type="EMBL" id="MFD2732390.1"/>
    </source>
</evidence>
<dbReference type="SUPFAM" id="SSF109604">
    <property type="entry name" value="HD-domain/PDEase-like"/>
    <property type="match status" value="1"/>
</dbReference>
<dbReference type="Pfam" id="PF07697">
    <property type="entry name" value="7TMR-HDED"/>
    <property type="match status" value="1"/>
</dbReference>